<evidence type="ECO:0000313" key="1">
    <source>
        <dbReference type="EMBL" id="MEI4828976.1"/>
    </source>
</evidence>
<dbReference type="Proteomes" id="UP001367922">
    <property type="component" value="Unassembled WGS sequence"/>
</dbReference>
<sequence length="121" mass="14779">MFKYDELFQDYVFELMKAVIEEKERFERIRRINQDKFESKQELEKWIQERFGTISNQGRIIAVFRTYWLKCEELNILGEDEYANPRDFVVDWLSGTYPELYEIIKSMPYYPIGVDEEGNYC</sequence>
<evidence type="ECO:0000313" key="3">
    <source>
        <dbReference type="Proteomes" id="UP001367922"/>
    </source>
</evidence>
<accession>A0ABU8FY47</accession>
<dbReference type="RefSeq" id="WP_336481314.1">
    <property type="nucleotide sequence ID" value="NZ_JBAWSV010000001.1"/>
</dbReference>
<keyword evidence="3" id="KW-1185">Reference proteome</keyword>
<gene>
    <name evidence="1" type="ORF">WAX78_05875</name>
    <name evidence="2" type="ORF">WAX78_15915</name>
</gene>
<dbReference type="EMBL" id="JBAWSV010000005">
    <property type="protein sequence ID" value="MEI4830935.1"/>
    <property type="molecule type" value="Genomic_DNA"/>
</dbReference>
<comment type="caution">
    <text evidence="2">The sequence shown here is derived from an EMBL/GenBank/DDBJ whole genome shotgun (WGS) entry which is preliminary data.</text>
</comment>
<proteinExistence type="predicted"/>
<dbReference type="EMBL" id="JBAWSV010000001">
    <property type="protein sequence ID" value="MEI4828976.1"/>
    <property type="molecule type" value="Genomic_DNA"/>
</dbReference>
<reference evidence="2 3" key="1">
    <citation type="submission" date="2024-01" db="EMBL/GenBank/DDBJ databases">
        <title>Seven novel Bacillus-like species.</title>
        <authorList>
            <person name="Liu G."/>
        </authorList>
    </citation>
    <scope>NUCLEOTIDE SEQUENCE [LARGE SCALE GENOMIC DNA]</scope>
    <source>
        <strain evidence="2 3">FJAT-53711</strain>
    </source>
</reference>
<organism evidence="2 3">
    <name type="scientific">Bacillus yunxiaonensis</name>
    <dbReference type="NCBI Taxonomy" id="3127665"/>
    <lineage>
        <taxon>Bacteria</taxon>
        <taxon>Bacillati</taxon>
        <taxon>Bacillota</taxon>
        <taxon>Bacilli</taxon>
        <taxon>Bacillales</taxon>
        <taxon>Bacillaceae</taxon>
        <taxon>Bacillus</taxon>
    </lineage>
</organism>
<protein>
    <submittedName>
        <fullName evidence="2">Uncharacterized protein</fullName>
    </submittedName>
</protein>
<name>A0ABU8FY47_9BACI</name>
<evidence type="ECO:0000313" key="2">
    <source>
        <dbReference type="EMBL" id="MEI4830935.1"/>
    </source>
</evidence>